<reference evidence="3 4" key="1">
    <citation type="submission" date="2019-10" db="EMBL/GenBank/DDBJ databases">
        <title>Draft genome sequence of Marinobacter hydrocarbonoclasticus NCT7M from the microbiome of the marine copepod.</title>
        <authorList>
            <person name="Nuttall R."/>
            <person name="Sharma G."/>
            <person name="Moisander P."/>
        </authorList>
    </citation>
    <scope>NUCLEOTIDE SEQUENCE [LARGE SCALE GENOMIC DNA]</scope>
    <source>
        <strain evidence="3 4">NCT7M</strain>
    </source>
</reference>
<dbReference type="GO" id="GO:0016757">
    <property type="term" value="F:glycosyltransferase activity"/>
    <property type="evidence" value="ECO:0007669"/>
    <property type="project" value="InterPro"/>
</dbReference>
<evidence type="ECO:0000259" key="1">
    <source>
        <dbReference type="Pfam" id="PF00534"/>
    </source>
</evidence>
<dbReference type="CDD" id="cd03801">
    <property type="entry name" value="GT4_PimA-like"/>
    <property type="match status" value="1"/>
</dbReference>
<comment type="caution">
    <text evidence="3">The sequence shown here is derived from an EMBL/GenBank/DDBJ whole genome shotgun (WGS) entry which is preliminary data.</text>
</comment>
<gene>
    <name evidence="3" type="ORF">F6453_0659</name>
</gene>
<proteinExistence type="predicted"/>
<feature type="domain" description="Glycosyltransferase subfamily 4-like N-terminal" evidence="2">
    <location>
        <begin position="30"/>
        <end position="168"/>
    </location>
</feature>
<dbReference type="Pfam" id="PF13439">
    <property type="entry name" value="Glyco_transf_4"/>
    <property type="match status" value="1"/>
</dbReference>
<dbReference type="SUPFAM" id="SSF53756">
    <property type="entry name" value="UDP-Glycosyltransferase/glycogen phosphorylase"/>
    <property type="match status" value="1"/>
</dbReference>
<evidence type="ECO:0000259" key="2">
    <source>
        <dbReference type="Pfam" id="PF13439"/>
    </source>
</evidence>
<organism evidence="3 4">
    <name type="scientific">Marinobacter nauticus</name>
    <name type="common">Marinobacter hydrocarbonoclasticus</name>
    <name type="synonym">Marinobacter aquaeolei</name>
    <dbReference type="NCBI Taxonomy" id="2743"/>
    <lineage>
        <taxon>Bacteria</taxon>
        <taxon>Pseudomonadati</taxon>
        <taxon>Pseudomonadota</taxon>
        <taxon>Gammaproteobacteria</taxon>
        <taxon>Pseudomonadales</taxon>
        <taxon>Marinobacteraceae</taxon>
        <taxon>Marinobacter</taxon>
    </lineage>
</organism>
<sequence length="365" mass="40794">MTALQPGGGIKTFFRYIYGQECYKDCVFTLFAPDHGLSDYLDKCLGKNKIRLIESPEEPLSFVRELRTVLKKTSSDLVHSHGFGAGLLTEVSRTGLKRRHLMTAHDVFLDSQFDGGVGSVKKFVMARLFQRIDAIHTVTEDATENFRTFFSNVPAKRLYPILHGVDTDYFANEPSSDLRAQLGEGEDTRLVGFFGRFMGQKGFRTLVDAIAELKSAEFMPLPKVVTFGWGGYIREDYQYIEEKGLSEQFIQMPGTDNMPSMIKAVDMVVMPSRWEACGLLAMEVLSAGIPLLSSDCIGLREVVAGSPARTFLPGDHARLADLIRKEAEQSSKQEFADYQSIAVRRFGIARPAQELRALYDQLVGS</sequence>
<dbReference type="PANTHER" id="PTHR12526">
    <property type="entry name" value="GLYCOSYLTRANSFERASE"/>
    <property type="match status" value="1"/>
</dbReference>
<dbReference type="EMBL" id="WBMP01000002">
    <property type="protein sequence ID" value="KAE8546979.1"/>
    <property type="molecule type" value="Genomic_DNA"/>
</dbReference>
<name>A0A833JS02_MARNT</name>
<dbReference type="InterPro" id="IPR001296">
    <property type="entry name" value="Glyco_trans_1"/>
</dbReference>
<evidence type="ECO:0008006" key="5">
    <source>
        <dbReference type="Google" id="ProtNLM"/>
    </source>
</evidence>
<protein>
    <recommendedName>
        <fullName evidence="5">Glycosyltransferase family 1 protein</fullName>
    </recommendedName>
</protein>
<evidence type="ECO:0000313" key="3">
    <source>
        <dbReference type="EMBL" id="KAE8546979.1"/>
    </source>
</evidence>
<feature type="domain" description="Glycosyl transferase family 1" evidence="1">
    <location>
        <begin position="177"/>
        <end position="330"/>
    </location>
</feature>
<dbReference type="Gene3D" id="3.40.50.2000">
    <property type="entry name" value="Glycogen Phosphorylase B"/>
    <property type="match status" value="2"/>
</dbReference>
<dbReference type="Pfam" id="PF00534">
    <property type="entry name" value="Glycos_transf_1"/>
    <property type="match status" value="1"/>
</dbReference>
<dbReference type="InterPro" id="IPR028098">
    <property type="entry name" value="Glyco_trans_4-like_N"/>
</dbReference>
<dbReference type="PANTHER" id="PTHR12526:SF627">
    <property type="entry name" value="D-RHAMNOSYLTRANSFERASE WBPZ"/>
    <property type="match status" value="1"/>
</dbReference>
<dbReference type="GO" id="GO:1901135">
    <property type="term" value="P:carbohydrate derivative metabolic process"/>
    <property type="evidence" value="ECO:0007669"/>
    <property type="project" value="UniProtKB-ARBA"/>
</dbReference>
<accession>A0A833JS02</accession>
<evidence type="ECO:0000313" key="4">
    <source>
        <dbReference type="Proteomes" id="UP000469950"/>
    </source>
</evidence>
<dbReference type="Proteomes" id="UP000469950">
    <property type="component" value="Unassembled WGS sequence"/>
</dbReference>
<dbReference type="AlphaFoldDB" id="A0A833JS02"/>